<accession>A0A371XKR8</accession>
<evidence type="ECO:0000256" key="2">
    <source>
        <dbReference type="ARBA" id="ARBA00012438"/>
    </source>
</evidence>
<dbReference type="PANTHER" id="PTHR45339">
    <property type="entry name" value="HYBRID SIGNAL TRANSDUCTION HISTIDINE KINASE J"/>
    <property type="match status" value="1"/>
</dbReference>
<dbReference type="Gene3D" id="3.40.50.2300">
    <property type="match status" value="1"/>
</dbReference>
<dbReference type="NCBIfam" id="TIGR00229">
    <property type="entry name" value="sensory_box"/>
    <property type="match status" value="1"/>
</dbReference>
<gene>
    <name evidence="15" type="ORF">DY251_00725</name>
</gene>
<evidence type="ECO:0000256" key="1">
    <source>
        <dbReference type="ARBA" id="ARBA00000085"/>
    </source>
</evidence>
<evidence type="ECO:0000256" key="7">
    <source>
        <dbReference type="ARBA" id="ARBA00022840"/>
    </source>
</evidence>
<dbReference type="InterPro" id="IPR036890">
    <property type="entry name" value="HATPase_C_sf"/>
</dbReference>
<keyword evidence="3 11" id="KW-0597">Phosphoprotein</keyword>
<dbReference type="SUPFAM" id="SSF52172">
    <property type="entry name" value="CheY-like"/>
    <property type="match status" value="2"/>
</dbReference>
<dbReference type="FunFam" id="1.10.287.130:FF:000002">
    <property type="entry name" value="Two-component osmosensing histidine kinase"/>
    <property type="match status" value="1"/>
</dbReference>
<dbReference type="CDD" id="cd00130">
    <property type="entry name" value="PAS"/>
    <property type="match status" value="1"/>
</dbReference>
<feature type="domain" description="Response regulatory" evidence="13">
    <location>
        <begin position="514"/>
        <end position="637"/>
    </location>
</feature>
<dbReference type="PANTHER" id="PTHR45339:SF1">
    <property type="entry name" value="HYBRID SIGNAL TRANSDUCTION HISTIDINE KINASE J"/>
    <property type="match status" value="1"/>
</dbReference>
<keyword evidence="7" id="KW-0067">ATP-binding</keyword>
<dbReference type="Pfam" id="PF02518">
    <property type="entry name" value="HATPase_c"/>
    <property type="match status" value="1"/>
</dbReference>
<comment type="caution">
    <text evidence="15">The sequence shown here is derived from an EMBL/GenBank/DDBJ whole genome shotgun (WGS) entry which is preliminary data.</text>
</comment>
<dbReference type="InterPro" id="IPR003661">
    <property type="entry name" value="HisK_dim/P_dom"/>
</dbReference>
<evidence type="ECO:0000259" key="13">
    <source>
        <dbReference type="PROSITE" id="PS50110"/>
    </source>
</evidence>
<dbReference type="InterPro" id="IPR001789">
    <property type="entry name" value="Sig_transdc_resp-reg_receiver"/>
</dbReference>
<dbReference type="PRINTS" id="PR00344">
    <property type="entry name" value="BCTRLSENSOR"/>
</dbReference>
<feature type="modified residue" description="4-aspartylphosphate" evidence="11">
    <location>
        <position position="567"/>
    </location>
</feature>
<name>A0A371XKR8_9HYPH</name>
<evidence type="ECO:0000256" key="9">
    <source>
        <dbReference type="ARBA" id="ARBA00064003"/>
    </source>
</evidence>
<evidence type="ECO:0000256" key="5">
    <source>
        <dbReference type="ARBA" id="ARBA00022741"/>
    </source>
</evidence>
<protein>
    <recommendedName>
        <fullName evidence="10">Sensory/regulatory protein RpfC</fullName>
        <ecNumber evidence="2">2.7.13.3</ecNumber>
    </recommendedName>
</protein>
<dbReference type="GO" id="GO:0005524">
    <property type="term" value="F:ATP binding"/>
    <property type="evidence" value="ECO:0007669"/>
    <property type="project" value="UniProtKB-KW"/>
</dbReference>
<dbReference type="InterPro" id="IPR000014">
    <property type="entry name" value="PAS"/>
</dbReference>
<dbReference type="EC" id="2.7.13.3" evidence="2"/>
<dbReference type="SUPFAM" id="SSF55874">
    <property type="entry name" value="ATPase domain of HSP90 chaperone/DNA topoisomerase II/histidine kinase"/>
    <property type="match status" value="1"/>
</dbReference>
<dbReference type="Pfam" id="PF00072">
    <property type="entry name" value="Response_reg"/>
    <property type="match status" value="1"/>
</dbReference>
<dbReference type="PROSITE" id="PS50109">
    <property type="entry name" value="HIS_KIN"/>
    <property type="match status" value="1"/>
</dbReference>
<dbReference type="Gene3D" id="3.30.450.20">
    <property type="entry name" value="PAS domain"/>
    <property type="match status" value="1"/>
</dbReference>
<dbReference type="InterPro" id="IPR003594">
    <property type="entry name" value="HATPase_dom"/>
</dbReference>
<dbReference type="InterPro" id="IPR035965">
    <property type="entry name" value="PAS-like_dom_sf"/>
</dbReference>
<evidence type="ECO:0000256" key="11">
    <source>
        <dbReference type="PROSITE-ProRule" id="PRU00169"/>
    </source>
</evidence>
<comment type="subunit">
    <text evidence="9">At low DSF concentrations, interacts with RpfF.</text>
</comment>
<dbReference type="Gene3D" id="1.10.287.130">
    <property type="match status" value="1"/>
</dbReference>
<dbReference type="EMBL" id="QURN01000001">
    <property type="protein sequence ID" value="RFC69644.1"/>
    <property type="molecule type" value="Genomic_DNA"/>
</dbReference>
<keyword evidence="5" id="KW-0547">Nucleotide-binding</keyword>
<dbReference type="PROSITE" id="PS50112">
    <property type="entry name" value="PAS"/>
    <property type="match status" value="1"/>
</dbReference>
<keyword evidence="8" id="KW-0902">Two-component regulatory system</keyword>
<dbReference type="SUPFAM" id="SSF55785">
    <property type="entry name" value="PYP-like sensor domain (PAS domain)"/>
    <property type="match status" value="1"/>
</dbReference>
<feature type="domain" description="Histidine kinase" evidence="12">
    <location>
        <begin position="145"/>
        <end position="364"/>
    </location>
</feature>
<keyword evidence="16" id="KW-1185">Reference proteome</keyword>
<dbReference type="Gene3D" id="3.30.565.10">
    <property type="entry name" value="Histidine kinase-like ATPase, C-terminal domain"/>
    <property type="match status" value="1"/>
</dbReference>
<dbReference type="PROSITE" id="PS50110">
    <property type="entry name" value="RESPONSE_REGULATORY"/>
    <property type="match status" value="2"/>
</dbReference>
<organism evidence="15 16">
    <name type="scientific">Mesorhizobium denitrificans</name>
    <dbReference type="NCBI Taxonomy" id="2294114"/>
    <lineage>
        <taxon>Bacteria</taxon>
        <taxon>Pseudomonadati</taxon>
        <taxon>Pseudomonadota</taxon>
        <taxon>Alphaproteobacteria</taxon>
        <taxon>Hyphomicrobiales</taxon>
        <taxon>Phyllobacteriaceae</taxon>
        <taxon>Mesorhizobium</taxon>
    </lineage>
</organism>
<reference evidence="16" key="1">
    <citation type="submission" date="2018-08" db="EMBL/GenBank/DDBJ databases">
        <authorList>
            <person name="Im W.T."/>
        </authorList>
    </citation>
    <scope>NUCLEOTIDE SEQUENCE [LARGE SCALE GENOMIC DNA]</scope>
    <source>
        <strain evidence="16">LA-28</strain>
    </source>
</reference>
<evidence type="ECO:0000259" key="12">
    <source>
        <dbReference type="PROSITE" id="PS50109"/>
    </source>
</evidence>
<evidence type="ECO:0000256" key="8">
    <source>
        <dbReference type="ARBA" id="ARBA00023012"/>
    </source>
</evidence>
<feature type="domain" description="PAS" evidence="14">
    <location>
        <begin position="7"/>
        <end position="54"/>
    </location>
</feature>
<dbReference type="SMART" id="SM00448">
    <property type="entry name" value="REC"/>
    <property type="match status" value="2"/>
</dbReference>
<evidence type="ECO:0000256" key="6">
    <source>
        <dbReference type="ARBA" id="ARBA00022777"/>
    </source>
</evidence>
<dbReference type="InterPro" id="IPR005467">
    <property type="entry name" value="His_kinase_dom"/>
</dbReference>
<dbReference type="AlphaFoldDB" id="A0A371XKR8"/>
<dbReference type="SMART" id="SM00387">
    <property type="entry name" value="HATPase_c"/>
    <property type="match status" value="1"/>
</dbReference>
<dbReference type="SUPFAM" id="SSF47384">
    <property type="entry name" value="Homodimeric domain of signal transducing histidine kinase"/>
    <property type="match status" value="1"/>
</dbReference>
<dbReference type="CDD" id="cd17546">
    <property type="entry name" value="REC_hyHK_CKI1_RcsC-like"/>
    <property type="match status" value="1"/>
</dbReference>
<keyword evidence="4" id="KW-0808">Transferase</keyword>
<dbReference type="InterPro" id="IPR013656">
    <property type="entry name" value="PAS_4"/>
</dbReference>
<feature type="domain" description="Response regulatory" evidence="13">
    <location>
        <begin position="379"/>
        <end position="491"/>
    </location>
</feature>
<dbReference type="InterPro" id="IPR004358">
    <property type="entry name" value="Sig_transdc_His_kin-like_C"/>
</dbReference>
<dbReference type="FunFam" id="3.30.565.10:FF:000010">
    <property type="entry name" value="Sensor histidine kinase RcsC"/>
    <property type="match status" value="1"/>
</dbReference>
<evidence type="ECO:0000256" key="3">
    <source>
        <dbReference type="ARBA" id="ARBA00022553"/>
    </source>
</evidence>
<evidence type="ECO:0000313" key="16">
    <source>
        <dbReference type="Proteomes" id="UP000262379"/>
    </source>
</evidence>
<evidence type="ECO:0000259" key="14">
    <source>
        <dbReference type="PROSITE" id="PS50112"/>
    </source>
</evidence>
<dbReference type="GO" id="GO:0000155">
    <property type="term" value="F:phosphorelay sensor kinase activity"/>
    <property type="evidence" value="ECO:0007669"/>
    <property type="project" value="InterPro"/>
</dbReference>
<evidence type="ECO:0000256" key="10">
    <source>
        <dbReference type="ARBA" id="ARBA00068150"/>
    </source>
</evidence>
<dbReference type="Pfam" id="PF00512">
    <property type="entry name" value="HisKA"/>
    <property type="match status" value="1"/>
</dbReference>
<dbReference type="SMART" id="SM00388">
    <property type="entry name" value="HisKA"/>
    <property type="match status" value="1"/>
</dbReference>
<evidence type="ECO:0000256" key="4">
    <source>
        <dbReference type="ARBA" id="ARBA00022679"/>
    </source>
</evidence>
<feature type="modified residue" description="4-aspartylphosphate" evidence="11">
    <location>
        <position position="427"/>
    </location>
</feature>
<dbReference type="Pfam" id="PF08448">
    <property type="entry name" value="PAS_4"/>
    <property type="match status" value="1"/>
</dbReference>
<comment type="catalytic activity">
    <reaction evidence="1">
        <text>ATP + protein L-histidine = ADP + protein N-phospho-L-histidine.</text>
        <dbReference type="EC" id="2.7.13.3"/>
    </reaction>
</comment>
<dbReference type="CDD" id="cd16922">
    <property type="entry name" value="HATPase_EvgS-ArcB-TorS-like"/>
    <property type="match status" value="1"/>
</dbReference>
<dbReference type="InterPro" id="IPR036097">
    <property type="entry name" value="HisK_dim/P_sf"/>
</dbReference>
<proteinExistence type="predicted"/>
<dbReference type="InterPro" id="IPR011006">
    <property type="entry name" value="CheY-like_superfamily"/>
</dbReference>
<dbReference type="CDD" id="cd00082">
    <property type="entry name" value="HisKA"/>
    <property type="match status" value="1"/>
</dbReference>
<dbReference type="Proteomes" id="UP000262379">
    <property type="component" value="Unassembled WGS sequence"/>
</dbReference>
<keyword evidence="6 15" id="KW-0418">Kinase</keyword>
<sequence length="647" mass="69938">MWELEETEQRFRELSDTLGDIVVHRNRDGRIVYANRVFAGLVGKEQRNLSGRTLDELGIHVGTVADASFAGGEYLSSTDVSIPAQNGNRWFSWVELTVRDKHTGEVSHRAIARDITVRKSAESGLIDARERAEHASRAKSRFLATVSHEIRTPMNGITGMAKLLAGTELSDEQRTYVNAISTSATSLLALIEDLLDFSKIEAGRFVPELQRVSPRELVNNVVELLASRAYAKGLGLGCYVSPDVPVRVMADPGRVRQVVINLVANATKFTEHGGVLVSVTTEPANANMLRFTVRDTGPGLRSSDLERIFEEFEQADGTSTRTKGGIGLGLAISRRLVEGMGGEINVESTQGVGSEFSFTIVATPAEAAKPEPSATLDKKCLILSPNAVEAEALRLTIVAHGGDAAVAADIESAKELADQSWNTILVDAEIERQDSALLQDLRKAGLKAAPIIIIGPDGRAGLSEFQDRGYANFLVRPVRGETLLRLLQSRLVSDKSHARKAPSSIAVANGKSLSILLAEDNEINALLARTALTRAGHKVETVSDGGAAVEAAIGEKSRKRFDVVLMDLSMPVMDGFDAIAMIRKYEEEKGHEPMPILVLSADSQEKTRHEAIAGGASGFLTKPIDPEALVRAVEEQPHGHNFARQRA</sequence>
<evidence type="ECO:0000313" key="15">
    <source>
        <dbReference type="EMBL" id="RFC69644.1"/>
    </source>
</evidence>